<dbReference type="Gramene" id="HORVU.MOREX.r3.6HG0575010.1">
    <property type="protein sequence ID" value="HORVU.MOREX.r3.6HG0575010.1.CDS1"/>
    <property type="gene ID" value="HORVU.MOREX.r3.6HG0575010"/>
</dbReference>
<dbReference type="EnsemblPlants" id="HORVU.MOREX.r3.6HG0575010.1">
    <property type="protein sequence ID" value="HORVU.MOREX.r3.6HG0575010.1.CDS1"/>
    <property type="gene ID" value="HORVU.MOREX.r3.6HG0575010"/>
</dbReference>
<dbReference type="Gramene" id="HORVU.MOREX.r2.6HG0476790.1">
    <property type="protein sequence ID" value="HORVU.MOREX.r2.6HG0476790.1.CDS.1"/>
    <property type="gene ID" value="HORVU.MOREX.r2.6HG0476790"/>
</dbReference>
<dbReference type="Proteomes" id="UP000011116">
    <property type="component" value="Chromosome 6H"/>
</dbReference>
<sequence>MHRILSLSNHVDVLVEVVFFKVSSRKHALPIFITTYLIMQADGLLFTSKFHAILLSSNDGPWRAALKQCCSVAKHVLLVFFRSYTFYS</sequence>
<name>A0A8I6YS13_HORVV</name>
<keyword evidence="2" id="KW-1185">Reference proteome</keyword>
<protein>
    <submittedName>
        <fullName evidence="1">Uncharacterized protein</fullName>
    </submittedName>
</protein>
<proteinExistence type="predicted"/>
<reference evidence="1" key="2">
    <citation type="submission" date="2020-10" db="EMBL/GenBank/DDBJ databases">
        <authorList>
            <person name="Scholz U."/>
            <person name="Mascher M."/>
            <person name="Fiebig A."/>
        </authorList>
    </citation>
    <scope>NUCLEOTIDE SEQUENCE [LARGE SCALE GENOMIC DNA]</scope>
    <source>
        <strain evidence="1">cv. Morex</strain>
    </source>
</reference>
<accession>A0A8I6YS13</accession>
<evidence type="ECO:0000313" key="1">
    <source>
        <dbReference type="EnsemblPlants" id="HORVU.MOREX.r3.6HG0575010.1.CDS1"/>
    </source>
</evidence>
<dbReference type="AlphaFoldDB" id="A0A8I6YS13"/>
<reference evidence="2" key="1">
    <citation type="journal article" date="2012" name="Nature">
        <title>A physical, genetic and functional sequence assembly of the barley genome.</title>
        <authorList>
            <consortium name="The International Barley Genome Sequencing Consortium"/>
            <person name="Mayer K.F."/>
            <person name="Waugh R."/>
            <person name="Brown J.W."/>
            <person name="Schulman A."/>
            <person name="Langridge P."/>
            <person name="Platzer M."/>
            <person name="Fincher G.B."/>
            <person name="Muehlbauer G.J."/>
            <person name="Sato K."/>
            <person name="Close T.J."/>
            <person name="Wise R.P."/>
            <person name="Stein N."/>
        </authorList>
    </citation>
    <scope>NUCLEOTIDE SEQUENCE [LARGE SCALE GENOMIC DNA]</scope>
    <source>
        <strain evidence="2">cv. Morex</strain>
    </source>
</reference>
<organism evidence="1 2">
    <name type="scientific">Hordeum vulgare subsp. vulgare</name>
    <name type="common">Domesticated barley</name>
    <dbReference type="NCBI Taxonomy" id="112509"/>
    <lineage>
        <taxon>Eukaryota</taxon>
        <taxon>Viridiplantae</taxon>
        <taxon>Streptophyta</taxon>
        <taxon>Embryophyta</taxon>
        <taxon>Tracheophyta</taxon>
        <taxon>Spermatophyta</taxon>
        <taxon>Magnoliopsida</taxon>
        <taxon>Liliopsida</taxon>
        <taxon>Poales</taxon>
        <taxon>Poaceae</taxon>
        <taxon>BOP clade</taxon>
        <taxon>Pooideae</taxon>
        <taxon>Triticodae</taxon>
        <taxon>Triticeae</taxon>
        <taxon>Hordeinae</taxon>
        <taxon>Hordeum</taxon>
    </lineage>
</organism>
<reference evidence="1" key="3">
    <citation type="submission" date="2022-01" db="UniProtKB">
        <authorList>
            <consortium name="EnsemblPlants"/>
        </authorList>
    </citation>
    <scope>IDENTIFICATION</scope>
    <source>
        <strain evidence="1">subsp. vulgare</strain>
    </source>
</reference>
<evidence type="ECO:0000313" key="2">
    <source>
        <dbReference type="Proteomes" id="UP000011116"/>
    </source>
</evidence>